<feature type="domain" description="Heparan-alpha-glucosaminide N-acetyltransferase catalytic" evidence="1">
    <location>
        <begin position="7"/>
        <end position="230"/>
    </location>
</feature>
<organism evidence="2">
    <name type="scientific">hydrothermal vent metagenome</name>
    <dbReference type="NCBI Taxonomy" id="652676"/>
    <lineage>
        <taxon>unclassified sequences</taxon>
        <taxon>metagenomes</taxon>
        <taxon>ecological metagenomes</taxon>
    </lineage>
</organism>
<accession>A0A3B1A6D4</accession>
<sequence>MQKKSHFQIIDIARGGAIALMFIYHFCFDLNYFGIVSFYFTTDPFWLNFRTIIVSCFLFIMGVSMAIATNKSLNLKNYLKRLAIILAYAAIVSLSSYLMYPKSMIFFGILHFVAAATVLALIFTRLYWTNLILGIVIVIFSASFEFRIFDLAYLQWFGLMTHKPLTEDYVPLIPWFGVVLIGLFFGKLVFLNKSSAFSKKCQNWSTNVRIAKIFAFGGRHSLHIYMLHQPIFIGLLYIILSVTG</sequence>
<evidence type="ECO:0000313" key="2">
    <source>
        <dbReference type="EMBL" id="VAX01296.1"/>
    </source>
</evidence>
<dbReference type="Pfam" id="PF07786">
    <property type="entry name" value="HGSNAT_cat"/>
    <property type="match status" value="1"/>
</dbReference>
<evidence type="ECO:0000259" key="1">
    <source>
        <dbReference type="Pfam" id="PF07786"/>
    </source>
</evidence>
<protein>
    <submittedName>
        <fullName evidence="2">Mlr1315 protein</fullName>
    </submittedName>
</protein>
<name>A0A3B1A6D4_9ZZZZ</name>
<dbReference type="AlphaFoldDB" id="A0A3B1A6D4"/>
<dbReference type="EMBL" id="UOFS01000048">
    <property type="protein sequence ID" value="VAX01296.1"/>
    <property type="molecule type" value="Genomic_DNA"/>
</dbReference>
<dbReference type="InterPro" id="IPR012429">
    <property type="entry name" value="HGSNAT_cat"/>
</dbReference>
<proteinExistence type="predicted"/>
<gene>
    <name evidence="2" type="ORF">MNBD_GAMMA22-3117</name>
</gene>
<reference evidence="2" key="1">
    <citation type="submission" date="2018-06" db="EMBL/GenBank/DDBJ databases">
        <authorList>
            <person name="Zhirakovskaya E."/>
        </authorList>
    </citation>
    <scope>NUCLEOTIDE SEQUENCE</scope>
</reference>